<evidence type="ECO:0000313" key="3">
    <source>
        <dbReference type="Proteomes" id="UP000297280"/>
    </source>
</evidence>
<protein>
    <submittedName>
        <fullName evidence="2">Uncharacterized protein</fullName>
    </submittedName>
</protein>
<evidence type="ECO:0000256" key="1">
    <source>
        <dbReference type="SAM" id="MobiDB-lite"/>
    </source>
</evidence>
<comment type="caution">
    <text evidence="2">The sequence shown here is derived from an EMBL/GenBank/DDBJ whole genome shotgun (WGS) entry which is preliminary data.</text>
</comment>
<feature type="compositionally biased region" description="Basic and acidic residues" evidence="1">
    <location>
        <begin position="32"/>
        <end position="51"/>
    </location>
</feature>
<dbReference type="Proteomes" id="UP000297280">
    <property type="component" value="Unassembled WGS sequence"/>
</dbReference>
<evidence type="ECO:0000313" key="2">
    <source>
        <dbReference type="EMBL" id="TGO88564.1"/>
    </source>
</evidence>
<reference evidence="2 3" key="1">
    <citation type="submission" date="2017-12" db="EMBL/GenBank/DDBJ databases">
        <title>Comparative genomics of Botrytis spp.</title>
        <authorList>
            <person name="Valero-Jimenez C.A."/>
            <person name="Tapia P."/>
            <person name="Veloso J."/>
            <person name="Silva-Moreno E."/>
            <person name="Staats M."/>
            <person name="Valdes J.H."/>
            <person name="Van Kan J.A.L."/>
        </authorList>
    </citation>
    <scope>NUCLEOTIDE SEQUENCE [LARGE SCALE GENOMIC DNA]</scope>
    <source>
        <strain evidence="2 3">MUCL3349</strain>
    </source>
</reference>
<dbReference type="EMBL" id="PQXO01000154">
    <property type="protein sequence ID" value="TGO88564.1"/>
    <property type="molecule type" value="Genomic_DNA"/>
</dbReference>
<proteinExistence type="predicted"/>
<organism evidence="2 3">
    <name type="scientific">Botrytis porri</name>
    <dbReference type="NCBI Taxonomy" id="87229"/>
    <lineage>
        <taxon>Eukaryota</taxon>
        <taxon>Fungi</taxon>
        <taxon>Dikarya</taxon>
        <taxon>Ascomycota</taxon>
        <taxon>Pezizomycotina</taxon>
        <taxon>Leotiomycetes</taxon>
        <taxon>Helotiales</taxon>
        <taxon>Sclerotiniaceae</taxon>
        <taxon>Botrytis</taxon>
    </lineage>
</organism>
<keyword evidence="3" id="KW-1185">Reference proteome</keyword>
<name>A0A4Z1KVI8_9HELO</name>
<feature type="region of interest" description="Disordered" evidence="1">
    <location>
        <begin position="32"/>
        <end position="52"/>
    </location>
</feature>
<sequence>MKCKRREVSLRVQEISTFPQLKSLIEVAEIEQRGRQAENDDHSTNSREEKPVAQLQKIVLGKKKQIIYNLQESLKQNT</sequence>
<gene>
    <name evidence="2" type="ORF">BPOR_0154g00040</name>
</gene>
<accession>A0A4Z1KVI8</accession>
<dbReference type="AlphaFoldDB" id="A0A4Z1KVI8"/>